<organism evidence="8 9">
    <name type="scientific">Mycena albidolilacea</name>
    <dbReference type="NCBI Taxonomy" id="1033008"/>
    <lineage>
        <taxon>Eukaryota</taxon>
        <taxon>Fungi</taxon>
        <taxon>Dikarya</taxon>
        <taxon>Basidiomycota</taxon>
        <taxon>Agaricomycotina</taxon>
        <taxon>Agaricomycetes</taxon>
        <taxon>Agaricomycetidae</taxon>
        <taxon>Agaricales</taxon>
        <taxon>Marasmiineae</taxon>
        <taxon>Mycenaceae</taxon>
        <taxon>Mycena</taxon>
    </lineage>
</organism>
<proteinExistence type="predicted"/>
<dbReference type="GO" id="GO:0000981">
    <property type="term" value="F:DNA-binding transcription factor activity, RNA polymerase II-specific"/>
    <property type="evidence" value="ECO:0007669"/>
    <property type="project" value="InterPro"/>
</dbReference>
<dbReference type="InterPro" id="IPR001138">
    <property type="entry name" value="Zn2Cys6_DnaBD"/>
</dbReference>
<keyword evidence="5" id="KW-0539">Nucleus</keyword>
<evidence type="ECO:0000256" key="5">
    <source>
        <dbReference type="ARBA" id="ARBA00023242"/>
    </source>
</evidence>
<keyword evidence="7" id="KW-0812">Transmembrane</keyword>
<sequence>MSSTESNFTGIINKPRAPRKRPPKPRTEPLQRGKACLNCRHLKIRPVCGPCTRVPKDDECEFTDGHSRTKELQATINRLQARVKELENPDGVLPSVILTRADSDGPTASGNSSNWDRRSPSSPASSIVSGESSFVSSPNSDHSLLGVQEPPFAMIQMLLDQFLPHASQFGFFLHPGRFRASALLQLPLGHPARPSPAVLCAAYLWGIHLSRSEPLVSYEVVFIRRAQQHISTEVSESAHPVHRLHTIQAHVLLATYFLRNKQFLEAEFHTNGSVTLALGYHLHKIRSSPPSSPPLIGASAFAEVFPDPPRDDVEEGERIRGFWTVVCNQNNLIMTLRTANNLGILDSPNMTIDTPWPLDIEEYERGMMPRDLRGNDTVRNFVMGGMPSPNSIFSLKIQATVLLQQAAQLARKWSPAMQPQALAAHMNASAWLGARIQQFSTSIPRLGDYHDRGDDARTLAITHAMVGAALIQLHKNDANASATCLNAARAITVALGDADVPNFLCAGPVVGMLLLLACQVAMREIERTRYFRASLGSTLNVEVVSNQEEAGLLLDLQNGLTTMAIYAVDSPLVRESHIHSSSQENAEKKLYQPYLEHLDQRFGLKTFKKYISKWPKIQDSSGPRFVSLSVVEIEASRQRKRYPPNAVARFDARDGTLTSRLASLSAVRRPLQVPPALFFVGVVPVGVGVVGVVASDDERLFAMTQA</sequence>
<keyword evidence="4" id="KW-0804">Transcription</keyword>
<dbReference type="Proteomes" id="UP001218218">
    <property type="component" value="Unassembled WGS sequence"/>
</dbReference>
<name>A0AAD6YX96_9AGAR</name>
<dbReference type="CDD" id="cd12148">
    <property type="entry name" value="fungal_TF_MHR"/>
    <property type="match status" value="1"/>
</dbReference>
<gene>
    <name evidence="8" type="ORF">DFH08DRAFT_997816</name>
</gene>
<comment type="subcellular location">
    <subcellularLocation>
        <location evidence="1">Nucleus</location>
    </subcellularLocation>
</comment>
<evidence type="ECO:0000256" key="4">
    <source>
        <dbReference type="ARBA" id="ARBA00023163"/>
    </source>
</evidence>
<dbReference type="CDD" id="cd00067">
    <property type="entry name" value="GAL4"/>
    <property type="match status" value="1"/>
</dbReference>
<feature type="compositionally biased region" description="Low complexity" evidence="6">
    <location>
        <begin position="120"/>
        <end position="140"/>
    </location>
</feature>
<keyword evidence="3" id="KW-0805">Transcription regulation</keyword>
<keyword evidence="2" id="KW-0479">Metal-binding</keyword>
<dbReference type="InterPro" id="IPR036864">
    <property type="entry name" value="Zn2-C6_fun-type_DNA-bd_sf"/>
</dbReference>
<evidence type="ECO:0000256" key="1">
    <source>
        <dbReference type="ARBA" id="ARBA00004123"/>
    </source>
</evidence>
<dbReference type="EMBL" id="JARIHO010000154">
    <property type="protein sequence ID" value="KAJ7300744.1"/>
    <property type="molecule type" value="Genomic_DNA"/>
</dbReference>
<feature type="region of interest" description="Disordered" evidence="6">
    <location>
        <begin position="1"/>
        <end position="31"/>
    </location>
</feature>
<dbReference type="InterPro" id="IPR050815">
    <property type="entry name" value="TF_fung"/>
</dbReference>
<feature type="compositionally biased region" description="Polar residues" evidence="6">
    <location>
        <begin position="1"/>
        <end position="10"/>
    </location>
</feature>
<protein>
    <recommendedName>
        <fullName evidence="10">Transcription factor domain-containing protein</fullName>
    </recommendedName>
</protein>
<evidence type="ECO:0000313" key="9">
    <source>
        <dbReference type="Proteomes" id="UP001218218"/>
    </source>
</evidence>
<dbReference type="PANTHER" id="PTHR47338">
    <property type="entry name" value="ZN(II)2CYS6 TRANSCRIPTION FACTOR (EUROFUNG)-RELATED"/>
    <property type="match status" value="1"/>
</dbReference>
<keyword evidence="7" id="KW-0472">Membrane</keyword>
<dbReference type="GO" id="GO:0008270">
    <property type="term" value="F:zinc ion binding"/>
    <property type="evidence" value="ECO:0007669"/>
    <property type="project" value="InterPro"/>
</dbReference>
<dbReference type="GO" id="GO:0005634">
    <property type="term" value="C:nucleus"/>
    <property type="evidence" value="ECO:0007669"/>
    <property type="project" value="UniProtKB-SubCell"/>
</dbReference>
<evidence type="ECO:0000256" key="7">
    <source>
        <dbReference type="SAM" id="Phobius"/>
    </source>
</evidence>
<dbReference type="PANTHER" id="PTHR47338:SF29">
    <property type="entry name" value="ZN(2)-C6 FUNGAL-TYPE DOMAIN-CONTAINING PROTEIN"/>
    <property type="match status" value="1"/>
</dbReference>
<keyword evidence="7" id="KW-1133">Transmembrane helix</keyword>
<accession>A0AAD6YX96</accession>
<evidence type="ECO:0000256" key="2">
    <source>
        <dbReference type="ARBA" id="ARBA00022723"/>
    </source>
</evidence>
<reference evidence="8" key="1">
    <citation type="submission" date="2023-03" db="EMBL/GenBank/DDBJ databases">
        <title>Massive genome expansion in bonnet fungi (Mycena s.s.) driven by repeated elements and novel gene families across ecological guilds.</title>
        <authorList>
            <consortium name="Lawrence Berkeley National Laboratory"/>
            <person name="Harder C.B."/>
            <person name="Miyauchi S."/>
            <person name="Viragh M."/>
            <person name="Kuo A."/>
            <person name="Thoen E."/>
            <person name="Andreopoulos B."/>
            <person name="Lu D."/>
            <person name="Skrede I."/>
            <person name="Drula E."/>
            <person name="Henrissat B."/>
            <person name="Morin E."/>
            <person name="Kohler A."/>
            <person name="Barry K."/>
            <person name="LaButti K."/>
            <person name="Morin E."/>
            <person name="Salamov A."/>
            <person name="Lipzen A."/>
            <person name="Mereny Z."/>
            <person name="Hegedus B."/>
            <person name="Baldrian P."/>
            <person name="Stursova M."/>
            <person name="Weitz H."/>
            <person name="Taylor A."/>
            <person name="Grigoriev I.V."/>
            <person name="Nagy L.G."/>
            <person name="Martin F."/>
            <person name="Kauserud H."/>
        </authorList>
    </citation>
    <scope>NUCLEOTIDE SEQUENCE</scope>
    <source>
        <strain evidence="8">CBHHK002</strain>
    </source>
</reference>
<evidence type="ECO:0000256" key="6">
    <source>
        <dbReference type="SAM" id="MobiDB-lite"/>
    </source>
</evidence>
<feature type="transmembrane region" description="Helical" evidence="7">
    <location>
        <begin position="676"/>
        <end position="694"/>
    </location>
</feature>
<comment type="caution">
    <text evidence="8">The sequence shown here is derived from an EMBL/GenBank/DDBJ whole genome shotgun (WGS) entry which is preliminary data.</text>
</comment>
<keyword evidence="9" id="KW-1185">Reference proteome</keyword>
<dbReference type="Gene3D" id="4.10.240.10">
    <property type="entry name" value="Zn(2)-C6 fungal-type DNA-binding domain"/>
    <property type="match status" value="1"/>
</dbReference>
<evidence type="ECO:0000256" key="3">
    <source>
        <dbReference type="ARBA" id="ARBA00023015"/>
    </source>
</evidence>
<evidence type="ECO:0008006" key="10">
    <source>
        <dbReference type="Google" id="ProtNLM"/>
    </source>
</evidence>
<evidence type="ECO:0000313" key="8">
    <source>
        <dbReference type="EMBL" id="KAJ7300744.1"/>
    </source>
</evidence>
<feature type="region of interest" description="Disordered" evidence="6">
    <location>
        <begin position="97"/>
        <end position="141"/>
    </location>
</feature>
<dbReference type="AlphaFoldDB" id="A0AAD6YX96"/>